<proteinExistence type="predicted"/>
<comment type="caution">
    <text evidence="1">The sequence shown here is derived from an EMBL/GenBank/DDBJ whole genome shotgun (WGS) entry which is preliminary data.</text>
</comment>
<dbReference type="NCBIfam" id="TIGR03187">
    <property type="entry name" value="DGQHR"/>
    <property type="match status" value="1"/>
</dbReference>
<evidence type="ECO:0000313" key="2">
    <source>
        <dbReference type="Proteomes" id="UP001328733"/>
    </source>
</evidence>
<dbReference type="RefSeq" id="WP_332865778.1">
    <property type="nucleotide sequence ID" value="NZ_JBAFSM010000026.1"/>
</dbReference>
<dbReference type="Pfam" id="PF14072">
    <property type="entry name" value="DndB"/>
    <property type="match status" value="1"/>
</dbReference>
<dbReference type="Proteomes" id="UP001328733">
    <property type="component" value="Unassembled WGS sequence"/>
</dbReference>
<dbReference type="InterPro" id="IPR017601">
    <property type="entry name" value="DGQHR-contain_dom"/>
</dbReference>
<reference evidence="1 2" key="1">
    <citation type="submission" date="2024-01" db="EMBL/GenBank/DDBJ databases">
        <title>Genomic insights into the taxonomy and metabolism of the cyanobacterium Pannus brasiliensis CCIBt3594.</title>
        <authorList>
            <person name="Machado M."/>
            <person name="Botero N.B."/>
            <person name="Andreote A.P.D."/>
            <person name="Feitosa A.M.T."/>
            <person name="Popin R."/>
            <person name="Sivonen K."/>
            <person name="Fiore M.F."/>
        </authorList>
    </citation>
    <scope>NUCLEOTIDE SEQUENCE [LARGE SCALE GENOMIC DNA]</scope>
    <source>
        <strain evidence="1 2">CCIBt3594</strain>
    </source>
</reference>
<organism evidence="1 2">
    <name type="scientific">Pannus brasiliensis CCIBt3594</name>
    <dbReference type="NCBI Taxonomy" id="1427578"/>
    <lineage>
        <taxon>Bacteria</taxon>
        <taxon>Bacillati</taxon>
        <taxon>Cyanobacteriota</taxon>
        <taxon>Cyanophyceae</taxon>
        <taxon>Oscillatoriophycideae</taxon>
        <taxon>Chroococcales</taxon>
        <taxon>Microcystaceae</taxon>
        <taxon>Pannus</taxon>
    </lineage>
</organism>
<gene>
    <name evidence="1" type="ORF">V0288_14300</name>
</gene>
<name>A0AAW9QVA1_9CHRO</name>
<keyword evidence="2" id="KW-1185">Reference proteome</keyword>
<dbReference type="EMBL" id="JBAFSM010000026">
    <property type="protein sequence ID" value="MEG3438297.1"/>
    <property type="molecule type" value="Genomic_DNA"/>
</dbReference>
<evidence type="ECO:0000313" key="1">
    <source>
        <dbReference type="EMBL" id="MEG3438297.1"/>
    </source>
</evidence>
<dbReference type="AlphaFoldDB" id="A0AAW9QVA1"/>
<protein>
    <submittedName>
        <fullName evidence="1">DNA sulfur modification protein DndB</fullName>
    </submittedName>
</protein>
<accession>A0AAW9QVA1</accession>
<sequence>MLQLVLQAVPIQRGSADGQVSYIASMSFGDAARLLDLDYLYVANQAELADLAQRKLNIARVNSIAQYILENHAKGTIFFPPVCVNIQPAPLYNDGRLLLPYSSVTMRLTDGQHRCFGIRQALKQSQSRDPDTFSILSRLEIGVLVYSALSLEDERQAFRDQNLLVQRPSVSLSHYFDQRSPEVLIAKALMQRVSCFRDNIEQIERGLGSKNSKLITLSTLVTATRYMFPNLKNNHQFEFKLEWAVHFWETISKIFPNDPWQLKDLEEQRQQRKSSLLVSAVLFQALGMLGHDLLVEGVSPDELIKWLNRLQEVDWHRIHPLWLNKGITQPGVKGEVIISNTKTTVELCHQALREFIGLASITNPV</sequence>
<dbReference type="CDD" id="cd16412">
    <property type="entry name" value="dndB"/>
    <property type="match status" value="1"/>
</dbReference>
<dbReference type="InterPro" id="IPR017642">
    <property type="entry name" value="DNA_S_mod_DndB"/>
</dbReference>